<proteinExistence type="predicted"/>
<reference evidence="1" key="1">
    <citation type="journal article" date="2014" name="Front. Microbiol.">
        <title>High frequency of phylogenetically diverse reductive dehalogenase-homologous genes in deep subseafloor sedimentary metagenomes.</title>
        <authorList>
            <person name="Kawai M."/>
            <person name="Futagami T."/>
            <person name="Toyoda A."/>
            <person name="Takaki Y."/>
            <person name="Nishi S."/>
            <person name="Hori S."/>
            <person name="Arai W."/>
            <person name="Tsubouchi T."/>
            <person name="Morono Y."/>
            <person name="Uchiyama I."/>
            <person name="Ito T."/>
            <person name="Fujiyama A."/>
            <person name="Inagaki F."/>
            <person name="Takami H."/>
        </authorList>
    </citation>
    <scope>NUCLEOTIDE SEQUENCE</scope>
    <source>
        <strain evidence="1">Expedition CK06-06</strain>
    </source>
</reference>
<feature type="non-terminal residue" evidence="1">
    <location>
        <position position="121"/>
    </location>
</feature>
<protein>
    <submittedName>
        <fullName evidence="1">Uncharacterized protein</fullName>
    </submittedName>
</protein>
<dbReference type="EMBL" id="BARV01000163">
    <property type="protein sequence ID" value="GAH94389.1"/>
    <property type="molecule type" value="Genomic_DNA"/>
</dbReference>
<comment type="caution">
    <text evidence="1">The sequence shown here is derived from an EMBL/GenBank/DDBJ whole genome shotgun (WGS) entry which is preliminary data.</text>
</comment>
<gene>
    <name evidence="1" type="ORF">S06H3_00784</name>
</gene>
<evidence type="ECO:0000313" key="1">
    <source>
        <dbReference type="EMBL" id="GAH94389.1"/>
    </source>
</evidence>
<name>X1KW48_9ZZZZ</name>
<dbReference type="AlphaFoldDB" id="X1KW48"/>
<organism evidence="1">
    <name type="scientific">marine sediment metagenome</name>
    <dbReference type="NCBI Taxonomy" id="412755"/>
    <lineage>
        <taxon>unclassified sequences</taxon>
        <taxon>metagenomes</taxon>
        <taxon>ecological metagenomes</taxon>
    </lineage>
</organism>
<sequence>MPRRAKSDQVRIAEAAVRVKALDVFQTLMQDPLWSTMVGFWLQADVLGFSFLEKQLVRTGIIDINRARANVESTVLLELTKQTIDLVKSLGTSLAIAKASALGDVGAMTIQEAFRKGEARI</sequence>
<accession>X1KW48</accession>